<dbReference type="AlphaFoldDB" id="W5Y2N9"/>
<comment type="subcellular location">
    <subcellularLocation>
        <location evidence="1">Cell membrane</location>
        <topology evidence="1">Multi-pass membrane protein</topology>
    </subcellularLocation>
</comment>
<dbReference type="GO" id="GO:0022857">
    <property type="term" value="F:transmembrane transporter activity"/>
    <property type="evidence" value="ECO:0007669"/>
    <property type="project" value="TreeGrafter"/>
</dbReference>
<dbReference type="PATRIC" id="fig|1224164.3.peg.2150"/>
<protein>
    <submittedName>
        <fullName evidence="10">ABC transporter permease protein</fullName>
    </submittedName>
</protein>
<keyword evidence="3 7" id="KW-0812">Transmembrane</keyword>
<dbReference type="InterPro" id="IPR050250">
    <property type="entry name" value="Macrolide_Exporter_MacB"/>
</dbReference>
<dbReference type="PANTHER" id="PTHR30572">
    <property type="entry name" value="MEMBRANE COMPONENT OF TRANSPORTER-RELATED"/>
    <property type="match status" value="1"/>
</dbReference>
<feature type="transmembrane region" description="Helical" evidence="7">
    <location>
        <begin position="247"/>
        <end position="275"/>
    </location>
</feature>
<feature type="transmembrane region" description="Helical" evidence="7">
    <location>
        <begin position="390"/>
        <end position="410"/>
    </location>
</feature>
<evidence type="ECO:0000256" key="2">
    <source>
        <dbReference type="ARBA" id="ARBA00022475"/>
    </source>
</evidence>
<sequence length="840" mass="86803">MSIRSVLAYKLRLFLTVIAVVLGTAFVSGAMMFTASLNAVFDSAVADSLAGVDAVASSDAGLIKTQQLEELKQDPAVAKTNLYESTDVVVAKGAADPIQTGSGTSTLRPWYPPEDTVGKARAIVSGNNPVGEGEVAIDEGSAEKYGIAVGDQLIVVDPTAQHTYTVSGLISKEDGASHGVGVFMAADAYQSIYSSEWGVKSVLVQGSEAHDADLVGILQANHPEVTFQAASVLSADLTKQIRTALSFVNYFLVAFGLIALLVGTFIIANTFAMLVAQRLKEFALLRALGMSRRQLTASVVVEALIVGVIGSAVGVAAGAGLVQIIQYVMSRMGMPLDNASMGLTALSVLVPLALGTVVTVVSAWAPARKAGSVRPVEAMRSTESASGSSLVARTIIGAVGILGGIAIIALAVSAQDWSTKKAAIAVGIGAFACIVGFFLASPAFSIPVVGVLGRIIGLPFGAVGKLAATNSRRNPKRTATTAFALTLGVALVSAIGMLSATMRASVDDLVSSEVQADYVLSGPGDGSFPIPVAVPDAVRNTPGVDSMATIAYSQVTIDGQSAVTSPAPQIPSMTYVSTGDLSKEINLTDTEGSFDLNPADVFIADRDFAAANGWQIGQSYPVVGVLGEDLGQATLIGTYGPSKILGKMQLSDATVKETARDASANMVAILVNGTDPNLRPNLEQAVADYLVVQVRTAKEYAGAQVDSVTQMLNILYALLALSVIVAVIGIINTLALNVIERRQEIGMLRAVGTQRSQIRSMITIESVQIALYGALTGIVLGLGLGWAFLKVLSSQGLNTIAVPYSQLVLLLIGAGVVGIIAALWPARNAAKTPPLEAIAE</sequence>
<dbReference type="KEGG" id="cvt:B843_10680"/>
<keyword evidence="5 7" id="KW-0472">Membrane</keyword>
<accession>W5Y2N9</accession>
<dbReference type="Pfam" id="PF12704">
    <property type="entry name" value="MacB_PCD"/>
    <property type="match status" value="2"/>
</dbReference>
<evidence type="ECO:0000259" key="9">
    <source>
        <dbReference type="Pfam" id="PF12704"/>
    </source>
</evidence>
<dbReference type="eggNOG" id="COG3127">
    <property type="taxonomic scope" value="Bacteria"/>
</dbReference>
<evidence type="ECO:0000313" key="10">
    <source>
        <dbReference type="EMBL" id="AHI23516.1"/>
    </source>
</evidence>
<feature type="transmembrane region" description="Helical" evidence="7">
    <location>
        <begin position="295"/>
        <end position="322"/>
    </location>
</feature>
<organism evidence="10 11">
    <name type="scientific">Corynebacterium vitaeruminis DSM 20294</name>
    <dbReference type="NCBI Taxonomy" id="1224164"/>
    <lineage>
        <taxon>Bacteria</taxon>
        <taxon>Bacillati</taxon>
        <taxon>Actinomycetota</taxon>
        <taxon>Actinomycetes</taxon>
        <taxon>Mycobacteriales</taxon>
        <taxon>Corynebacteriaceae</taxon>
        <taxon>Corynebacterium</taxon>
    </lineage>
</organism>
<evidence type="ECO:0000259" key="8">
    <source>
        <dbReference type="Pfam" id="PF02687"/>
    </source>
</evidence>
<dbReference type="STRING" id="1224164.B843_10680"/>
<dbReference type="InterPro" id="IPR003838">
    <property type="entry name" value="ABC3_permease_C"/>
</dbReference>
<dbReference type="Pfam" id="PF02687">
    <property type="entry name" value="FtsX"/>
    <property type="match status" value="2"/>
</dbReference>
<evidence type="ECO:0000256" key="5">
    <source>
        <dbReference type="ARBA" id="ARBA00023136"/>
    </source>
</evidence>
<dbReference type="Proteomes" id="UP000019222">
    <property type="component" value="Chromosome"/>
</dbReference>
<feature type="transmembrane region" description="Helical" evidence="7">
    <location>
        <begin position="769"/>
        <end position="789"/>
    </location>
</feature>
<dbReference type="EMBL" id="CP004353">
    <property type="protein sequence ID" value="AHI23516.1"/>
    <property type="molecule type" value="Genomic_DNA"/>
</dbReference>
<comment type="similarity">
    <text evidence="6">Belongs to the ABC-4 integral membrane protein family.</text>
</comment>
<evidence type="ECO:0000256" key="4">
    <source>
        <dbReference type="ARBA" id="ARBA00022989"/>
    </source>
</evidence>
<feature type="transmembrane region" description="Helical" evidence="7">
    <location>
        <begin position="422"/>
        <end position="440"/>
    </location>
</feature>
<feature type="transmembrane region" description="Helical" evidence="7">
    <location>
        <begin position="343"/>
        <end position="365"/>
    </location>
</feature>
<keyword evidence="2" id="KW-1003">Cell membrane</keyword>
<keyword evidence="4 7" id="KW-1133">Transmembrane helix</keyword>
<evidence type="ECO:0000256" key="7">
    <source>
        <dbReference type="SAM" id="Phobius"/>
    </source>
</evidence>
<dbReference type="InterPro" id="IPR025857">
    <property type="entry name" value="MacB_PCD"/>
</dbReference>
<feature type="transmembrane region" description="Helical" evidence="7">
    <location>
        <begin position="480"/>
        <end position="502"/>
    </location>
</feature>
<feature type="domain" description="MacB-like periplasmic core" evidence="9">
    <location>
        <begin position="478"/>
        <end position="647"/>
    </location>
</feature>
<feature type="transmembrane region" description="Helical" evidence="7">
    <location>
        <begin position="714"/>
        <end position="739"/>
    </location>
</feature>
<feature type="domain" description="MacB-like periplasmic core" evidence="9">
    <location>
        <begin position="14"/>
        <end position="211"/>
    </location>
</feature>
<evidence type="ECO:0000256" key="3">
    <source>
        <dbReference type="ARBA" id="ARBA00022692"/>
    </source>
</evidence>
<feature type="transmembrane region" description="Helical" evidence="7">
    <location>
        <begin position="801"/>
        <end position="824"/>
    </location>
</feature>
<proteinExistence type="inferred from homology"/>
<dbReference type="GO" id="GO:0005886">
    <property type="term" value="C:plasma membrane"/>
    <property type="evidence" value="ECO:0007669"/>
    <property type="project" value="UniProtKB-SubCell"/>
</dbReference>
<evidence type="ECO:0000256" key="1">
    <source>
        <dbReference type="ARBA" id="ARBA00004651"/>
    </source>
</evidence>
<feature type="domain" description="ABC3 transporter permease C-terminal" evidence="8">
    <location>
        <begin position="717"/>
        <end position="834"/>
    </location>
</feature>
<name>W5Y2N9_9CORY</name>
<gene>
    <name evidence="10" type="ORF">B843_10680</name>
</gene>
<keyword evidence="11" id="KW-1185">Reference proteome</keyword>
<feature type="transmembrane region" description="Helical" evidence="7">
    <location>
        <begin position="12"/>
        <end position="33"/>
    </location>
</feature>
<dbReference type="PANTHER" id="PTHR30572:SF4">
    <property type="entry name" value="ABC TRANSPORTER PERMEASE YTRF"/>
    <property type="match status" value="1"/>
</dbReference>
<evidence type="ECO:0000256" key="6">
    <source>
        <dbReference type="ARBA" id="ARBA00038076"/>
    </source>
</evidence>
<evidence type="ECO:0000313" key="11">
    <source>
        <dbReference type="Proteomes" id="UP000019222"/>
    </source>
</evidence>
<dbReference type="HOGENOM" id="CLU_012341_1_0_11"/>
<reference evidence="10 11" key="1">
    <citation type="submission" date="2013-02" db="EMBL/GenBank/DDBJ databases">
        <title>The complete genome sequence of Corynebacterium vitaeruminis DSM 20294.</title>
        <authorList>
            <person name="Ruckert C."/>
            <person name="Albersmeier A."/>
            <person name="Kalinowski J."/>
        </authorList>
    </citation>
    <scope>NUCLEOTIDE SEQUENCE [LARGE SCALE GENOMIC DNA]</scope>
    <source>
        <strain evidence="11">ATCC 10234</strain>
    </source>
</reference>
<feature type="domain" description="ABC3 transporter permease C-terminal" evidence="8">
    <location>
        <begin position="254"/>
        <end position="371"/>
    </location>
</feature>